<evidence type="ECO:0000256" key="4">
    <source>
        <dbReference type="ARBA" id="ARBA00022989"/>
    </source>
</evidence>
<evidence type="ECO:0000256" key="5">
    <source>
        <dbReference type="ARBA" id="ARBA00023065"/>
    </source>
</evidence>
<feature type="transmembrane region" description="Helical" evidence="11">
    <location>
        <begin position="362"/>
        <end position="386"/>
    </location>
</feature>
<dbReference type="EMBL" id="CVQV01000013">
    <property type="protein sequence ID" value="CRK76139.1"/>
    <property type="molecule type" value="Genomic_DNA"/>
</dbReference>
<dbReference type="Proteomes" id="UP000048949">
    <property type="component" value="Unassembled WGS sequence"/>
</dbReference>
<feature type="transmembrane region" description="Helical" evidence="11">
    <location>
        <begin position="193"/>
        <end position="215"/>
    </location>
</feature>
<keyword evidence="2" id="KW-0813">Transport</keyword>
<feature type="transmembrane region" description="Helical" evidence="11">
    <location>
        <begin position="269"/>
        <end position="295"/>
    </location>
</feature>
<evidence type="ECO:0000256" key="3">
    <source>
        <dbReference type="ARBA" id="ARBA00022692"/>
    </source>
</evidence>
<dbReference type="InterPro" id="IPR000644">
    <property type="entry name" value="CBS_dom"/>
</dbReference>
<dbReference type="GO" id="GO:0034707">
    <property type="term" value="C:chloride channel complex"/>
    <property type="evidence" value="ECO:0007669"/>
    <property type="project" value="UniProtKB-KW"/>
</dbReference>
<dbReference type="STRING" id="282199.GCA_001049735_02195"/>
<organism evidence="13 14">
    <name type="scientific">Nereida ignava</name>
    <dbReference type="NCBI Taxonomy" id="282199"/>
    <lineage>
        <taxon>Bacteria</taxon>
        <taxon>Pseudomonadati</taxon>
        <taxon>Pseudomonadota</taxon>
        <taxon>Alphaproteobacteria</taxon>
        <taxon>Rhodobacterales</taxon>
        <taxon>Roseobacteraceae</taxon>
        <taxon>Nereida</taxon>
    </lineage>
</organism>
<dbReference type="PROSITE" id="PS51371">
    <property type="entry name" value="CBS"/>
    <property type="match status" value="1"/>
</dbReference>
<dbReference type="InterPro" id="IPR001807">
    <property type="entry name" value="ClC"/>
</dbReference>
<dbReference type="OrthoDB" id="9767361at2"/>
<keyword evidence="4 11" id="KW-1133">Transmembrane helix</keyword>
<keyword evidence="10" id="KW-0129">CBS domain</keyword>
<evidence type="ECO:0000256" key="6">
    <source>
        <dbReference type="ARBA" id="ARBA00023136"/>
    </source>
</evidence>
<dbReference type="Gene3D" id="3.10.580.10">
    <property type="entry name" value="CBS-domain"/>
    <property type="match status" value="1"/>
</dbReference>
<feature type="transmembrane region" description="Helical" evidence="11">
    <location>
        <begin position="12"/>
        <end position="37"/>
    </location>
</feature>
<reference evidence="13 14" key="1">
    <citation type="submission" date="2015-04" db="EMBL/GenBank/DDBJ databases">
        <authorList>
            <person name="Syromyatnikov M.Y."/>
            <person name="Popov V.N."/>
        </authorList>
    </citation>
    <scope>NUCLEOTIDE SEQUENCE [LARGE SCALE GENOMIC DNA]</scope>
    <source>
        <strain evidence="13 14">CECT 5292</strain>
    </source>
</reference>
<dbReference type="InterPro" id="IPR050368">
    <property type="entry name" value="ClC-type_chloride_channel"/>
</dbReference>
<feature type="transmembrane region" description="Helical" evidence="11">
    <location>
        <begin position="392"/>
        <end position="413"/>
    </location>
</feature>
<accession>A0A0U1NNQ6</accession>
<sequence>MAYLTAVRESTIISVYASTIFGAIIGILVSIAAATFVQGVQFFTNLRETSQLLHLDIGPFSFDPAVAIMIIIAGAVIVSIRKVFKVGRWHGPADTIYVAHQDIEPIDIKTGVASTLAAFASACGGASVGQYGPLVHFGATVGSLLKRALSVPVRGNVVIGAGVAAAVSAGFDAPIAGIIFAHEAVVRHFSPKAMAPIATSAIVAAAMVNYVFVLPDPLVLRGEAPELLTALLPVIISSVIFGFIAVIFMKSLRGFAQLNQRLKLPPHQSIFIAVLAVICIGALVPSSLGLGTNALAALLSEPQSLQFVIGLLVAKIILTGACLGFGFFGGVFSPALLVGAASGAALSRLFEPTMPGSLTSALTLAGMASVAACVVGAPLATVFIVLELTLSYEFTLITLLAVVVSQVVSTNVFGHSFFDRQLMDRGIDLRFGRSQLGLSQTNITTCSNTDFLQVDEHSDVGSVITSMRASAQTEAYCVSETGTFLGKTNINLLLSKLPSASVMSALERSPLILGTDNSLNEAMEKAATFVGESIPVVDSEAQTMIGVVTEADLFAAYLKVQEDVRLVEK</sequence>
<feature type="transmembrane region" description="Helical" evidence="11">
    <location>
        <begin position="57"/>
        <end position="80"/>
    </location>
</feature>
<dbReference type="SUPFAM" id="SSF81340">
    <property type="entry name" value="Clc chloride channel"/>
    <property type="match status" value="1"/>
</dbReference>
<keyword evidence="14" id="KW-1185">Reference proteome</keyword>
<keyword evidence="5" id="KW-0406">Ion transport</keyword>
<dbReference type="AlphaFoldDB" id="A0A0U1NNQ6"/>
<protein>
    <submittedName>
        <fullName evidence="13">Voltage-gated ClC-type chloride channel ClcB</fullName>
    </submittedName>
</protein>
<evidence type="ECO:0000256" key="7">
    <source>
        <dbReference type="ARBA" id="ARBA00023173"/>
    </source>
</evidence>
<dbReference type="Pfam" id="PF00654">
    <property type="entry name" value="Voltage_CLC"/>
    <property type="match status" value="1"/>
</dbReference>
<proteinExistence type="predicted"/>
<dbReference type="SUPFAM" id="SSF54631">
    <property type="entry name" value="CBS-domain pair"/>
    <property type="match status" value="1"/>
</dbReference>
<dbReference type="PANTHER" id="PTHR43427:SF6">
    <property type="entry name" value="CHLORIDE CHANNEL PROTEIN CLC-E"/>
    <property type="match status" value="1"/>
</dbReference>
<keyword evidence="7" id="KW-0869">Chloride channel</keyword>
<comment type="subcellular location">
    <subcellularLocation>
        <location evidence="1">Membrane</location>
        <topology evidence="1">Multi-pass membrane protein</topology>
    </subcellularLocation>
</comment>
<dbReference type="GO" id="GO:0005254">
    <property type="term" value="F:chloride channel activity"/>
    <property type="evidence" value="ECO:0007669"/>
    <property type="project" value="UniProtKB-KW"/>
</dbReference>
<evidence type="ECO:0000256" key="8">
    <source>
        <dbReference type="ARBA" id="ARBA00023214"/>
    </source>
</evidence>
<keyword evidence="6 11" id="KW-0472">Membrane</keyword>
<evidence type="ECO:0000256" key="1">
    <source>
        <dbReference type="ARBA" id="ARBA00004141"/>
    </source>
</evidence>
<evidence type="ECO:0000313" key="14">
    <source>
        <dbReference type="Proteomes" id="UP000048949"/>
    </source>
</evidence>
<feature type="transmembrane region" description="Helical" evidence="11">
    <location>
        <begin position="307"/>
        <end position="328"/>
    </location>
</feature>
<evidence type="ECO:0000256" key="10">
    <source>
        <dbReference type="PROSITE-ProRule" id="PRU00703"/>
    </source>
</evidence>
<dbReference type="Gene3D" id="1.10.3080.10">
    <property type="entry name" value="Clc chloride channel"/>
    <property type="match status" value="1"/>
</dbReference>
<dbReference type="PANTHER" id="PTHR43427">
    <property type="entry name" value="CHLORIDE CHANNEL PROTEIN CLC-E"/>
    <property type="match status" value="1"/>
</dbReference>
<feature type="domain" description="CBS" evidence="12">
    <location>
        <begin position="503"/>
        <end position="564"/>
    </location>
</feature>
<dbReference type="RefSeq" id="WP_048599555.1">
    <property type="nucleotide sequence ID" value="NZ_CVPC01000013.1"/>
</dbReference>
<evidence type="ECO:0000256" key="2">
    <source>
        <dbReference type="ARBA" id="ARBA00022448"/>
    </source>
</evidence>
<keyword evidence="8" id="KW-0868">Chloride</keyword>
<evidence type="ECO:0000256" key="9">
    <source>
        <dbReference type="ARBA" id="ARBA00023303"/>
    </source>
</evidence>
<dbReference type="InterPro" id="IPR046342">
    <property type="entry name" value="CBS_dom_sf"/>
</dbReference>
<dbReference type="CDD" id="cd00400">
    <property type="entry name" value="Voltage_gated_ClC"/>
    <property type="match status" value="1"/>
</dbReference>
<evidence type="ECO:0000259" key="12">
    <source>
        <dbReference type="PROSITE" id="PS51371"/>
    </source>
</evidence>
<dbReference type="InterPro" id="IPR014743">
    <property type="entry name" value="Cl-channel_core"/>
</dbReference>
<feature type="transmembrane region" description="Helical" evidence="11">
    <location>
        <begin position="227"/>
        <end position="249"/>
    </location>
</feature>
<dbReference type="PRINTS" id="PR00762">
    <property type="entry name" value="CLCHANNEL"/>
</dbReference>
<evidence type="ECO:0000256" key="11">
    <source>
        <dbReference type="SAM" id="Phobius"/>
    </source>
</evidence>
<keyword evidence="3 11" id="KW-0812">Transmembrane</keyword>
<name>A0A0U1NNQ6_9RHOB</name>
<gene>
    <name evidence="13" type="primary">clcB</name>
    <name evidence="13" type="ORF">NIG5292_02196</name>
</gene>
<feature type="transmembrane region" description="Helical" evidence="11">
    <location>
        <begin position="157"/>
        <end position="181"/>
    </location>
</feature>
<keyword evidence="9" id="KW-0407">Ion channel</keyword>
<evidence type="ECO:0000313" key="13">
    <source>
        <dbReference type="EMBL" id="CRK76139.1"/>
    </source>
</evidence>